<evidence type="ECO:0000313" key="2">
    <source>
        <dbReference type="EnsemblPlants" id="EMT17771"/>
    </source>
</evidence>
<dbReference type="EnsemblPlants" id="EMT17771">
    <property type="protein sequence ID" value="EMT17771"/>
    <property type="gene ID" value="F775_22130"/>
</dbReference>
<dbReference type="NCBIfam" id="TIGR01640">
    <property type="entry name" value="F_box_assoc_1"/>
    <property type="match status" value="1"/>
</dbReference>
<dbReference type="InterPro" id="IPR013187">
    <property type="entry name" value="F-box-assoc_dom_typ3"/>
</dbReference>
<dbReference type="PANTHER" id="PTHR31111">
    <property type="entry name" value="BNAA05G37150D PROTEIN-RELATED"/>
    <property type="match status" value="1"/>
</dbReference>
<evidence type="ECO:0000259" key="1">
    <source>
        <dbReference type="Pfam" id="PF08268"/>
    </source>
</evidence>
<dbReference type="Pfam" id="PF08268">
    <property type="entry name" value="FBA_3"/>
    <property type="match status" value="1"/>
</dbReference>
<dbReference type="AlphaFoldDB" id="R7W7T5"/>
<accession>R7W7T5</accession>
<reference evidence="2" key="1">
    <citation type="submission" date="2015-06" db="UniProtKB">
        <authorList>
            <consortium name="EnsemblPlants"/>
        </authorList>
    </citation>
    <scope>IDENTIFICATION</scope>
</reference>
<feature type="domain" description="F-box associated beta-propeller type 3" evidence="1">
    <location>
        <begin position="33"/>
        <end position="220"/>
    </location>
</feature>
<organism evidence="2">
    <name type="scientific">Aegilops tauschii</name>
    <name type="common">Tausch's goatgrass</name>
    <name type="synonym">Aegilops squarrosa</name>
    <dbReference type="NCBI Taxonomy" id="37682"/>
    <lineage>
        <taxon>Eukaryota</taxon>
        <taxon>Viridiplantae</taxon>
        <taxon>Streptophyta</taxon>
        <taxon>Embryophyta</taxon>
        <taxon>Tracheophyta</taxon>
        <taxon>Spermatophyta</taxon>
        <taxon>Magnoliopsida</taxon>
        <taxon>Liliopsida</taxon>
        <taxon>Poales</taxon>
        <taxon>Poaceae</taxon>
        <taxon>BOP clade</taxon>
        <taxon>Pooideae</taxon>
        <taxon>Triticodae</taxon>
        <taxon>Triticeae</taxon>
        <taxon>Triticinae</taxon>
        <taxon>Aegilops</taxon>
    </lineage>
</organism>
<sequence length="321" mass="35114">MATASFGCGRRDGRVGEVINAHTPAPSACVKTAIYSAGGTVTLVNPATGATLPVPPLPRGEVVGSGYWQEGRWDKAYSLAYHPTTGRYKLVHAPTFPWTVSWGIGAIYAVHVLTLEEEASWREVASSRDARTRCRLDAGVVSVDGAAYWVTAGGAPTPRVVSFDLEDERVRSFAMPSMIARLRIKDYSLTVVRGRLGVVARVGSGTTVWVRAERRWSHQYTLTSKYIPRPYFAYGDHILKAKGPSLYVHRRKPVPSSGGKLPCAVIEVGHRDQDQDQGMMITNMKGAASHYRAFAHIETAEPLGVYTAKYPPPLINEDVFI</sequence>
<dbReference type="PANTHER" id="PTHR31111:SF133">
    <property type="entry name" value="OS07G0196600 PROTEIN"/>
    <property type="match status" value="1"/>
</dbReference>
<proteinExistence type="predicted"/>
<dbReference type="InterPro" id="IPR017451">
    <property type="entry name" value="F-box-assoc_interact_dom"/>
</dbReference>
<protein>
    <recommendedName>
        <fullName evidence="1">F-box associated beta-propeller type 3 domain-containing protein</fullName>
    </recommendedName>
</protein>
<name>R7W7T5_AEGTA</name>